<sequence>MSGPLTLAFVDLDDTVLSSLRKLGPGDHTPVALSATDGWQGYQNAAQRRLLRHLLAHADVIPTTGRSRTAFDRVQLTWWSWAILDHGATILRPGGELDPTWTAQVEKILSRSDAALRGLTERLATHLRGTQPELSVRIHDLGGHAIYAVVKHPGRQPGALRAAAAYLQALTEGHADWSVFANDSTLTLMPAAVSKAAAVTYVREQLDPHGQALTVGVGDTLSDLPFMALCDYALTPGRSQVMTAAATLHPVNHP</sequence>
<evidence type="ECO:0000313" key="2">
    <source>
        <dbReference type="Proteomes" id="UP001185331"/>
    </source>
</evidence>
<dbReference type="EMBL" id="JAVDQK010000004">
    <property type="protein sequence ID" value="MDR6218370.1"/>
    <property type="molecule type" value="Genomic_DNA"/>
</dbReference>
<dbReference type="AlphaFoldDB" id="A0AAE3XAV1"/>
<dbReference type="PIRSF" id="PIRSF030802">
    <property type="entry name" value="UCP030802"/>
    <property type="match status" value="1"/>
</dbReference>
<gene>
    <name evidence="1" type="ORF">J2Y00_001933</name>
</gene>
<dbReference type="Proteomes" id="UP001185331">
    <property type="component" value="Unassembled WGS sequence"/>
</dbReference>
<dbReference type="RefSeq" id="WP_309854796.1">
    <property type="nucleotide sequence ID" value="NZ_JAVDQJ010000005.1"/>
</dbReference>
<dbReference type="SUPFAM" id="SSF56784">
    <property type="entry name" value="HAD-like"/>
    <property type="match status" value="1"/>
</dbReference>
<dbReference type="InterPro" id="IPR036412">
    <property type="entry name" value="HAD-like_sf"/>
</dbReference>
<comment type="caution">
    <text evidence="1">The sequence shown here is derived from an EMBL/GenBank/DDBJ whole genome shotgun (WGS) entry which is preliminary data.</text>
</comment>
<name>A0AAE3XAV1_9DEIO</name>
<accession>A0AAE3XAV1</accession>
<dbReference type="InterPro" id="IPR023214">
    <property type="entry name" value="HAD_sf"/>
</dbReference>
<reference evidence="1" key="1">
    <citation type="submission" date="2023-07" db="EMBL/GenBank/DDBJ databases">
        <title>Sorghum-associated microbial communities from plants grown in Nebraska, USA.</title>
        <authorList>
            <person name="Schachtman D."/>
        </authorList>
    </citation>
    <scope>NUCLEOTIDE SEQUENCE</scope>
    <source>
        <strain evidence="1">BE330</strain>
    </source>
</reference>
<organism evidence="1 2">
    <name type="scientific">Deinococcus soli</name>
    <name type="common">ex Cha et al. 2016</name>
    <dbReference type="NCBI Taxonomy" id="1309411"/>
    <lineage>
        <taxon>Bacteria</taxon>
        <taxon>Thermotogati</taxon>
        <taxon>Deinococcota</taxon>
        <taxon>Deinococci</taxon>
        <taxon>Deinococcales</taxon>
        <taxon>Deinococcaceae</taxon>
        <taxon>Deinococcus</taxon>
    </lineage>
</organism>
<proteinExistence type="predicted"/>
<evidence type="ECO:0000313" key="1">
    <source>
        <dbReference type="EMBL" id="MDR6218370.1"/>
    </source>
</evidence>
<protein>
    <submittedName>
        <fullName evidence="1">Trehalose-6-phosphatase</fullName>
    </submittedName>
</protein>
<dbReference type="InterPro" id="IPR024197">
    <property type="entry name" value="TPP-like"/>
</dbReference>
<dbReference type="Gene3D" id="3.40.50.1000">
    <property type="entry name" value="HAD superfamily/HAD-like"/>
    <property type="match status" value="1"/>
</dbReference>